<dbReference type="Proteomes" id="UP000325313">
    <property type="component" value="Unassembled WGS sequence"/>
</dbReference>
<evidence type="ECO:0000313" key="2">
    <source>
        <dbReference type="EMBL" id="KAA1077058.1"/>
    </source>
</evidence>
<accession>A0A5B0NQL9</accession>
<name>A0A5B0NQL9_PUCGR</name>
<gene>
    <name evidence="3" type="ORF">PGT21_017215</name>
    <name evidence="2" type="ORF">PGTUg99_001067</name>
    <name evidence="1" type="ORF">PGTUg99_002093</name>
</gene>
<keyword evidence="4" id="KW-1185">Reference proteome</keyword>
<comment type="caution">
    <text evidence="3">The sequence shown here is derived from an EMBL/GenBank/DDBJ whole genome shotgun (WGS) entry which is preliminary data.</text>
</comment>
<dbReference type="EMBL" id="VSWC01000092">
    <property type="protein sequence ID" value="KAA1090896.1"/>
    <property type="molecule type" value="Genomic_DNA"/>
</dbReference>
<organism evidence="3 4">
    <name type="scientific">Puccinia graminis f. sp. tritici</name>
    <dbReference type="NCBI Taxonomy" id="56615"/>
    <lineage>
        <taxon>Eukaryota</taxon>
        <taxon>Fungi</taxon>
        <taxon>Dikarya</taxon>
        <taxon>Basidiomycota</taxon>
        <taxon>Pucciniomycotina</taxon>
        <taxon>Pucciniomycetes</taxon>
        <taxon>Pucciniales</taxon>
        <taxon>Pucciniaceae</taxon>
        <taxon>Puccinia</taxon>
    </lineage>
</organism>
<evidence type="ECO:0000313" key="1">
    <source>
        <dbReference type="EMBL" id="KAA1063700.1"/>
    </source>
</evidence>
<sequence>MSAAETISSETTALVVGALEKLAQQSVNIQDAHHVVEIEEQVRSSDEMVARKALLTQLQTSFLPSLQQQLADLMKSLNLTPSRTAPTPKLIDTLEIAFKLGNTLKDIGSSANTLAPCIVAIHQKSSRIDEDYGVLKKFRCDALLLKINNLISHDLKKLFQAYLAFVRRGQFSIDNTTSSADESDVLHRRKQIIEKSEQVSNLIEGIVIWSRRSDFGVLQEEWEDQGNKISQSLAKLTERMNSARRLLVEEIDAELDQPEPEINQAEDNRSETDVSDDSISYKFRIRSLVIYLMQLAVPLVKLCRLFFRKLITSTSKPPFTFGEKMCSADMKWFQQQACPIALDIGIILKTLYQIFDANALNGRIQHVKNVANQLIAHLDCSLVLLSFHLVPSTPLPPSENLFKSYFSPLRYEFRSAMDSFLNGLHSLERN</sequence>
<reference evidence="4 5" key="1">
    <citation type="submission" date="2019-05" db="EMBL/GenBank/DDBJ databases">
        <title>Emergence of the Ug99 lineage of the wheat stem rust pathogen through somatic hybridization.</title>
        <authorList>
            <person name="Li F."/>
            <person name="Upadhyaya N.M."/>
            <person name="Sperschneider J."/>
            <person name="Matny O."/>
            <person name="Nguyen-Phuc H."/>
            <person name="Mago R."/>
            <person name="Raley C."/>
            <person name="Miller M.E."/>
            <person name="Silverstein K.A.T."/>
            <person name="Henningsen E."/>
            <person name="Hirsch C.D."/>
            <person name="Visser B."/>
            <person name="Pretorius Z.A."/>
            <person name="Steffenson B.J."/>
            <person name="Schwessinger B."/>
            <person name="Dodds P.N."/>
            <person name="Figueroa M."/>
        </authorList>
    </citation>
    <scope>NUCLEOTIDE SEQUENCE [LARGE SCALE GENOMIC DNA]</scope>
    <source>
        <strain evidence="3">21-0</strain>
        <strain evidence="1 5">Ug99</strain>
    </source>
</reference>
<evidence type="ECO:0000313" key="4">
    <source>
        <dbReference type="Proteomes" id="UP000324748"/>
    </source>
</evidence>
<protein>
    <submittedName>
        <fullName evidence="3">Uncharacterized protein</fullName>
    </submittedName>
</protein>
<evidence type="ECO:0000313" key="3">
    <source>
        <dbReference type="EMBL" id="KAA1090896.1"/>
    </source>
</evidence>
<dbReference type="EMBL" id="VDEP01000463">
    <property type="protein sequence ID" value="KAA1077058.1"/>
    <property type="molecule type" value="Genomic_DNA"/>
</dbReference>
<dbReference type="PANTHER" id="PTHR33069:SF3">
    <property type="entry name" value="DYNEIN HEAVY CHAIN TAIL DOMAIN-CONTAINING PROTEIN"/>
    <property type="match status" value="1"/>
</dbReference>
<dbReference type="Proteomes" id="UP000324748">
    <property type="component" value="Unassembled WGS sequence"/>
</dbReference>
<dbReference type="EMBL" id="VDEP01000534">
    <property type="protein sequence ID" value="KAA1063700.1"/>
    <property type="molecule type" value="Genomic_DNA"/>
</dbReference>
<proteinExistence type="predicted"/>
<dbReference type="AlphaFoldDB" id="A0A5B0NQL9"/>
<dbReference type="PANTHER" id="PTHR33069">
    <property type="entry name" value="CHROMOSOME 7, WHOLE GENOME SHOTGUN SEQUENCE-RELATED"/>
    <property type="match status" value="1"/>
</dbReference>
<evidence type="ECO:0000313" key="5">
    <source>
        <dbReference type="Proteomes" id="UP000325313"/>
    </source>
</evidence>
<dbReference type="OrthoDB" id="2497263at2759"/>